<dbReference type="RefSeq" id="WP_014225426.1">
    <property type="nucleotide sequence ID" value="NZ_CAJPTF010000017.1"/>
</dbReference>
<evidence type="ECO:0000313" key="3">
    <source>
        <dbReference type="EMBL" id="PDP44391.1"/>
    </source>
</evidence>
<feature type="transmembrane region" description="Helical" evidence="2">
    <location>
        <begin position="225"/>
        <end position="241"/>
    </location>
</feature>
<dbReference type="Proteomes" id="UP000219259">
    <property type="component" value="Unassembled WGS sequence"/>
</dbReference>
<feature type="coiled-coil region" evidence="1">
    <location>
        <begin position="192"/>
        <end position="219"/>
    </location>
</feature>
<protein>
    <submittedName>
        <fullName evidence="4">Uncharacterized protein</fullName>
    </submittedName>
</protein>
<proteinExistence type="predicted"/>
<dbReference type="OrthoDB" id="1099894at2"/>
<keyword evidence="1" id="KW-0175">Coiled coil</keyword>
<dbReference type="GeneID" id="34759193"/>
<evidence type="ECO:0000256" key="2">
    <source>
        <dbReference type="SAM" id="Phobius"/>
    </source>
</evidence>
<evidence type="ECO:0000256" key="1">
    <source>
        <dbReference type="SAM" id="Coils"/>
    </source>
</evidence>
<keyword evidence="2" id="KW-0472">Membrane</keyword>
<keyword evidence="2" id="KW-1133">Transmembrane helix</keyword>
<evidence type="ECO:0000313" key="6">
    <source>
        <dbReference type="Proteomes" id="UP000219259"/>
    </source>
</evidence>
<dbReference type="EMBL" id="FMMM01000067">
    <property type="protein sequence ID" value="SCQ22753.1"/>
    <property type="molecule type" value="Genomic_DNA"/>
</dbReference>
<reference evidence="3 6" key="2">
    <citation type="submission" date="2017-09" db="EMBL/GenBank/DDBJ databases">
        <title>Phase variable restriction modification systems are present in the genome sequences of periodontal pathogens Prevotella intermedia, Tannerella forsythia and Porphyromonas gingivalis.</title>
        <authorList>
            <person name="Haigh R.D."/>
            <person name="Crawford L."/>
            <person name="Ralph J."/>
            <person name="Wanford J."/>
            <person name="Vartoukian S.R."/>
            <person name="Hijazib K."/>
            <person name="Wade W."/>
            <person name="Oggioni M.R."/>
        </authorList>
    </citation>
    <scope>NUCLEOTIDE SEQUENCE [LARGE SCALE GENOMIC DNA]</scope>
    <source>
        <strain evidence="3 6">WW11663</strain>
    </source>
</reference>
<accession>A0A1D3URP2</accession>
<dbReference type="EMBL" id="NSLJ01000007">
    <property type="protein sequence ID" value="PDP44391.1"/>
    <property type="molecule type" value="Genomic_DNA"/>
</dbReference>
<evidence type="ECO:0000313" key="5">
    <source>
        <dbReference type="Proteomes" id="UP000182057"/>
    </source>
</evidence>
<name>A0A1D3URP2_TANFO</name>
<evidence type="ECO:0000313" key="4">
    <source>
        <dbReference type="EMBL" id="SCQ22753.1"/>
    </source>
</evidence>
<dbReference type="Proteomes" id="UP000182057">
    <property type="component" value="Unassembled WGS sequence"/>
</dbReference>
<gene>
    <name evidence="3" type="ORF">CLI86_03890</name>
    <name evidence="4" type="ORF">TFUB20_01818</name>
</gene>
<dbReference type="AlphaFoldDB" id="A0A1D3URP2"/>
<sequence length="242" mass="27041">MEAIENIHKALLQLRDSLTHLNSAREQVSQVTAESKEIIDATARLADDVRLLAEKISEETQTVITRFEDRLNESQAGLTGVINEGKELFAAEIAQSQQATTRLKTEVEKTLQQALEATVRTLDDVNASARKTLEEAAAASAASLQELTTVSTDAIEVQQAEISDALESMAEYYSRMQTLIDKLSELDLSGQVLSIEKEIEQIENQQNTLSEELRSEMNKIRKNQFVTWALLLISLFLMFVLK</sequence>
<keyword evidence="2" id="KW-0812">Transmembrane</keyword>
<organism evidence="4 5">
    <name type="scientific">Tannerella forsythia</name>
    <name type="common">Bacteroides forsythus</name>
    <dbReference type="NCBI Taxonomy" id="28112"/>
    <lineage>
        <taxon>Bacteria</taxon>
        <taxon>Pseudomonadati</taxon>
        <taxon>Bacteroidota</taxon>
        <taxon>Bacteroidia</taxon>
        <taxon>Bacteroidales</taxon>
        <taxon>Tannerellaceae</taxon>
        <taxon>Tannerella</taxon>
    </lineage>
</organism>
<reference evidence="4 5" key="1">
    <citation type="submission" date="2016-09" db="EMBL/GenBank/DDBJ databases">
        <authorList>
            <person name="Capua I."/>
            <person name="De Benedictis P."/>
            <person name="Joannis T."/>
            <person name="Lombin L.H."/>
            <person name="Cattoli G."/>
        </authorList>
    </citation>
    <scope>NUCLEOTIDE SEQUENCE [LARGE SCALE GENOMIC DNA]</scope>
    <source>
        <strain evidence="4 5">UB20</strain>
    </source>
</reference>